<evidence type="ECO:0000313" key="1">
    <source>
        <dbReference type="EMBL" id="MBW91655.1"/>
    </source>
</evidence>
<protein>
    <submittedName>
        <fullName evidence="1">Uncharacterized protein</fullName>
    </submittedName>
</protein>
<proteinExistence type="predicted"/>
<dbReference type="EMBL" id="GGEC01011172">
    <property type="protein sequence ID" value="MBW91655.1"/>
    <property type="molecule type" value="Transcribed_RNA"/>
</dbReference>
<dbReference type="AlphaFoldDB" id="A0A2P2JDW1"/>
<reference evidence="1" key="1">
    <citation type="submission" date="2018-02" db="EMBL/GenBank/DDBJ databases">
        <title>Rhizophora mucronata_Transcriptome.</title>
        <authorList>
            <person name="Meera S.P."/>
            <person name="Sreeshan A."/>
            <person name="Augustine A."/>
        </authorList>
    </citation>
    <scope>NUCLEOTIDE SEQUENCE</scope>
    <source>
        <tissue evidence="1">Leaf</tissue>
    </source>
</reference>
<accession>A0A2P2JDW1</accession>
<organism evidence="1">
    <name type="scientific">Rhizophora mucronata</name>
    <name type="common">Asiatic mangrove</name>
    <dbReference type="NCBI Taxonomy" id="61149"/>
    <lineage>
        <taxon>Eukaryota</taxon>
        <taxon>Viridiplantae</taxon>
        <taxon>Streptophyta</taxon>
        <taxon>Embryophyta</taxon>
        <taxon>Tracheophyta</taxon>
        <taxon>Spermatophyta</taxon>
        <taxon>Magnoliopsida</taxon>
        <taxon>eudicotyledons</taxon>
        <taxon>Gunneridae</taxon>
        <taxon>Pentapetalae</taxon>
        <taxon>rosids</taxon>
        <taxon>fabids</taxon>
        <taxon>Malpighiales</taxon>
        <taxon>Rhizophoraceae</taxon>
        <taxon>Rhizophora</taxon>
    </lineage>
</organism>
<sequence length="41" mass="4866">MQWWSQSNAHWHLRHGGCGTHHECNISYSSTRQTFILARLK</sequence>
<name>A0A2P2JDW1_RHIMU</name>